<feature type="region of interest" description="Disordered" evidence="1">
    <location>
        <begin position="54"/>
        <end position="73"/>
    </location>
</feature>
<reference evidence="2 3" key="1">
    <citation type="journal article" date="2014" name="Curr. Biol.">
        <title>The genome of the clonal raider ant Cerapachys biroi.</title>
        <authorList>
            <person name="Oxley P.R."/>
            <person name="Ji L."/>
            <person name="Fetter-Pruneda I."/>
            <person name="McKenzie S.K."/>
            <person name="Li C."/>
            <person name="Hu H."/>
            <person name="Zhang G."/>
            <person name="Kronauer D.J."/>
        </authorList>
    </citation>
    <scope>NUCLEOTIDE SEQUENCE [LARGE SCALE GENOMIC DNA]</scope>
</reference>
<name>A0A026WGV5_OOCBI</name>
<evidence type="ECO:0000313" key="2">
    <source>
        <dbReference type="EMBL" id="EZA55297.1"/>
    </source>
</evidence>
<gene>
    <name evidence="2" type="ORF">X777_04851</name>
</gene>
<feature type="region of interest" description="Disordered" evidence="1">
    <location>
        <begin position="1"/>
        <end position="23"/>
    </location>
</feature>
<proteinExistence type="predicted"/>
<dbReference type="EMBL" id="KK107213">
    <property type="protein sequence ID" value="EZA55297.1"/>
    <property type="molecule type" value="Genomic_DNA"/>
</dbReference>
<dbReference type="Proteomes" id="UP000053097">
    <property type="component" value="Unassembled WGS sequence"/>
</dbReference>
<organism evidence="2 3">
    <name type="scientific">Ooceraea biroi</name>
    <name type="common">Clonal raider ant</name>
    <name type="synonym">Cerapachys biroi</name>
    <dbReference type="NCBI Taxonomy" id="2015173"/>
    <lineage>
        <taxon>Eukaryota</taxon>
        <taxon>Metazoa</taxon>
        <taxon>Ecdysozoa</taxon>
        <taxon>Arthropoda</taxon>
        <taxon>Hexapoda</taxon>
        <taxon>Insecta</taxon>
        <taxon>Pterygota</taxon>
        <taxon>Neoptera</taxon>
        <taxon>Endopterygota</taxon>
        <taxon>Hymenoptera</taxon>
        <taxon>Apocrita</taxon>
        <taxon>Aculeata</taxon>
        <taxon>Formicoidea</taxon>
        <taxon>Formicidae</taxon>
        <taxon>Dorylinae</taxon>
        <taxon>Ooceraea</taxon>
    </lineage>
</organism>
<protein>
    <submittedName>
        <fullName evidence="2">Uncharacterized protein</fullName>
    </submittedName>
</protein>
<sequence>MGVSPLSDPLTAVGVEAPTRSNGQRLSHTCSVIRPMDRTEISVVDNRKHSFLHDRYSPSRRRQELSYQDPSRC</sequence>
<evidence type="ECO:0000313" key="3">
    <source>
        <dbReference type="Proteomes" id="UP000053097"/>
    </source>
</evidence>
<accession>A0A026WGV5</accession>
<evidence type="ECO:0000256" key="1">
    <source>
        <dbReference type="SAM" id="MobiDB-lite"/>
    </source>
</evidence>
<keyword evidence="3" id="KW-1185">Reference proteome</keyword>
<feature type="compositionally biased region" description="Basic and acidic residues" evidence="1">
    <location>
        <begin position="54"/>
        <end position="64"/>
    </location>
</feature>
<dbReference type="AlphaFoldDB" id="A0A026WGV5"/>